<name>A0A832ZXX9_9EURY</name>
<feature type="domain" description="Rhodanese" evidence="16">
    <location>
        <begin position="124"/>
        <end position="168"/>
    </location>
</feature>
<dbReference type="InterPro" id="IPR050147">
    <property type="entry name" value="Ser/Thr_Dehydratase"/>
</dbReference>
<feature type="modified residue" description="N6-(pyridoxal phosphate)lysine" evidence="14">
    <location>
        <position position="106"/>
    </location>
</feature>
<dbReference type="GO" id="GO:0009097">
    <property type="term" value="P:isoleucine biosynthetic process"/>
    <property type="evidence" value="ECO:0007669"/>
    <property type="project" value="TreeGrafter"/>
</dbReference>
<evidence type="ECO:0000256" key="12">
    <source>
        <dbReference type="PIRNR" id="PIRNR038945"/>
    </source>
</evidence>
<feature type="binding site" evidence="13">
    <location>
        <begin position="233"/>
        <end position="237"/>
    </location>
    <ligand>
        <name>pyridoxal 5'-phosphate</name>
        <dbReference type="ChEBI" id="CHEBI:597326"/>
    </ligand>
</feature>
<evidence type="ECO:0000256" key="8">
    <source>
        <dbReference type="ARBA" id="ARBA00022898"/>
    </source>
</evidence>
<evidence type="ECO:0000256" key="15">
    <source>
        <dbReference type="PIRSR" id="PIRSR038945-3"/>
    </source>
</evidence>
<dbReference type="GO" id="GO:0004795">
    <property type="term" value="F:threonine synthase activity"/>
    <property type="evidence" value="ECO:0007669"/>
    <property type="project" value="UniProtKB-UniRule"/>
</dbReference>
<dbReference type="FunFam" id="3.40.50.1100:FF:000014">
    <property type="entry name" value="Threonine synthase"/>
    <property type="match status" value="1"/>
</dbReference>
<dbReference type="PANTHER" id="PTHR48078:SF6">
    <property type="entry name" value="L-THREONINE DEHYDRATASE CATABOLIC TDCB"/>
    <property type="match status" value="1"/>
</dbReference>
<dbReference type="UniPathway" id="UPA00050">
    <property type="reaction ID" value="UER00065"/>
</dbReference>
<dbReference type="InterPro" id="IPR026260">
    <property type="entry name" value="Thr_Synthase_bac/arc"/>
</dbReference>
<keyword evidence="7 12" id="KW-0791">Threonine biosynthesis</keyword>
<dbReference type="EMBL" id="DQVW01000006">
    <property type="protein sequence ID" value="HIQ31929.1"/>
    <property type="molecule type" value="Genomic_DNA"/>
</dbReference>
<keyword evidence="9 12" id="KW-0456">Lyase</keyword>
<evidence type="ECO:0000313" key="18">
    <source>
        <dbReference type="Proteomes" id="UP000623215"/>
    </source>
</evidence>
<gene>
    <name evidence="17" type="ORF">EYH55_00380</name>
</gene>
<organism evidence="17 18">
    <name type="scientific">Methanothermococcus okinawensis</name>
    <dbReference type="NCBI Taxonomy" id="155863"/>
    <lineage>
        <taxon>Archaea</taxon>
        <taxon>Methanobacteriati</taxon>
        <taxon>Methanobacteriota</taxon>
        <taxon>Methanomada group</taxon>
        <taxon>Methanococci</taxon>
        <taxon>Methanococcales</taxon>
        <taxon>Methanococcaceae</taxon>
        <taxon>Methanothermococcus</taxon>
    </lineage>
</organism>
<dbReference type="CDD" id="cd01563">
    <property type="entry name" value="Thr-synth_1"/>
    <property type="match status" value="1"/>
</dbReference>
<dbReference type="GO" id="GO:0009088">
    <property type="term" value="P:threonine biosynthetic process"/>
    <property type="evidence" value="ECO:0007669"/>
    <property type="project" value="UniProtKB-UniRule"/>
</dbReference>
<feature type="cross-link" description="Isoglutamyl lysine isopeptide (Lys-Gln) (interchain with Q-Cter in protein Pup)" evidence="15">
    <location>
        <position position="188"/>
    </location>
</feature>
<dbReference type="GO" id="GO:0006567">
    <property type="term" value="P:L-threonine catabolic process"/>
    <property type="evidence" value="ECO:0007669"/>
    <property type="project" value="TreeGrafter"/>
</dbReference>
<comment type="pathway">
    <text evidence="2 12">Amino-acid biosynthesis; L-threonine biosynthesis; L-threonine from L-aspartate: step 5/5.</text>
</comment>
<sequence>MIQRCISCGKEYGVDEIVYTCRCGGLLEIVYDYEEIKERISKEDLRKREIGVWRYLEYLPVKNPRGIVSLHEGGTPLYRCKNLGEELGLRELYVKNEGANPTGSFKDRGMTVGVTRAGELGVDVVGCASTGNTSASLAAYSARAGKKCIVLLPGGKVALGKLAQAMFYGAKVIQIRGNFDEALEMVMKLAEERKLYLLNSINPFRLEGQKTIGFEICDQLNWEVPERIIVPVGNAGNISAIWKGFKEFRETGIIEDLPKMTGIQAEGAKPIVDAFKRGSRSIVPVENPETIATAIRIGNPVNYPKALDAIYSSGGYAESVSDSEIIEAQKLLARKEGIFVEPASAASIAGLIKLLDMGVVDRDERVVCVTTGNGLKDPDAAIRASEKPVEIECDMEILKSVIERI</sequence>
<dbReference type="FunFam" id="3.40.50.1100:FF:000013">
    <property type="entry name" value="Threonine synthase"/>
    <property type="match status" value="1"/>
</dbReference>
<dbReference type="InterPro" id="IPR036052">
    <property type="entry name" value="TrpB-like_PALP_sf"/>
</dbReference>
<dbReference type="GO" id="GO:0004794">
    <property type="term" value="F:threonine deaminase activity"/>
    <property type="evidence" value="ECO:0007669"/>
    <property type="project" value="TreeGrafter"/>
</dbReference>
<comment type="catalytic activity">
    <reaction evidence="10 12">
        <text>O-phospho-L-homoserine + H2O = L-threonine + phosphate</text>
        <dbReference type="Rhea" id="RHEA:10840"/>
        <dbReference type="ChEBI" id="CHEBI:15377"/>
        <dbReference type="ChEBI" id="CHEBI:43474"/>
        <dbReference type="ChEBI" id="CHEBI:57590"/>
        <dbReference type="ChEBI" id="CHEBI:57926"/>
        <dbReference type="EC" id="4.2.3.1"/>
    </reaction>
</comment>
<evidence type="ECO:0000259" key="16">
    <source>
        <dbReference type="PROSITE" id="PS50206"/>
    </source>
</evidence>
<dbReference type="AlphaFoldDB" id="A0A832ZXX9"/>
<keyword evidence="8 12" id="KW-0663">Pyridoxal phosphate</keyword>
<evidence type="ECO:0000256" key="4">
    <source>
        <dbReference type="ARBA" id="ARBA00013028"/>
    </source>
</evidence>
<keyword evidence="6 12" id="KW-0028">Amino-acid biosynthesis</keyword>
<evidence type="ECO:0000256" key="2">
    <source>
        <dbReference type="ARBA" id="ARBA00004979"/>
    </source>
</evidence>
<evidence type="ECO:0000256" key="14">
    <source>
        <dbReference type="PIRSR" id="PIRSR038945-2"/>
    </source>
</evidence>
<dbReference type="InterPro" id="IPR000634">
    <property type="entry name" value="Ser/Thr_deHydtase_PyrdxlP-BS"/>
</dbReference>
<evidence type="ECO:0000313" key="17">
    <source>
        <dbReference type="EMBL" id="HIQ31929.1"/>
    </source>
</evidence>
<feature type="binding site" evidence="13">
    <location>
        <position position="132"/>
    </location>
    <ligand>
        <name>pyridoxal 5'-phosphate</name>
        <dbReference type="ChEBI" id="CHEBI:597326"/>
    </ligand>
</feature>
<reference evidence="17" key="1">
    <citation type="journal article" date="2020" name="ISME J.">
        <title>Gammaproteobacteria mediating utilization of methyl-, sulfur- and petroleum organic compounds in deep ocean hydrothermal plumes.</title>
        <authorList>
            <person name="Zhou Z."/>
            <person name="Liu Y."/>
            <person name="Pan J."/>
            <person name="Cron B.R."/>
            <person name="Toner B.M."/>
            <person name="Anantharaman K."/>
            <person name="Breier J.A."/>
            <person name="Dick G.J."/>
            <person name="Li M."/>
        </authorList>
    </citation>
    <scope>NUCLEOTIDE SEQUENCE</scope>
    <source>
        <strain evidence="17">SZUA-1534</strain>
    </source>
</reference>
<dbReference type="EC" id="4.2.3.1" evidence="4 11"/>
<evidence type="ECO:0000256" key="5">
    <source>
        <dbReference type="ARBA" id="ARBA00018679"/>
    </source>
</evidence>
<dbReference type="PANTHER" id="PTHR48078">
    <property type="entry name" value="THREONINE DEHYDRATASE, MITOCHONDRIAL-RELATED"/>
    <property type="match status" value="1"/>
</dbReference>
<comment type="similarity">
    <text evidence="3 12">Belongs to the threonine synthase family.</text>
</comment>
<evidence type="ECO:0000256" key="6">
    <source>
        <dbReference type="ARBA" id="ARBA00022605"/>
    </source>
</evidence>
<comment type="caution">
    <text evidence="17">The sequence shown here is derived from an EMBL/GenBank/DDBJ whole genome shotgun (WGS) entry which is preliminary data.</text>
</comment>
<dbReference type="GO" id="GO:0006565">
    <property type="term" value="P:L-serine catabolic process"/>
    <property type="evidence" value="ECO:0007669"/>
    <property type="project" value="TreeGrafter"/>
</dbReference>
<evidence type="ECO:0000256" key="3">
    <source>
        <dbReference type="ARBA" id="ARBA00005517"/>
    </source>
</evidence>
<dbReference type="Pfam" id="PF00291">
    <property type="entry name" value="PALP"/>
    <property type="match status" value="1"/>
</dbReference>
<proteinExistence type="inferred from homology"/>
<evidence type="ECO:0000256" key="13">
    <source>
        <dbReference type="PIRSR" id="PIRSR038945-1"/>
    </source>
</evidence>
<feature type="binding site" evidence="13">
    <location>
        <position position="371"/>
    </location>
    <ligand>
        <name>pyridoxal 5'-phosphate</name>
        <dbReference type="ChEBI" id="CHEBI:597326"/>
    </ligand>
</feature>
<dbReference type="Gene3D" id="3.40.50.1100">
    <property type="match status" value="2"/>
</dbReference>
<dbReference type="SUPFAM" id="SSF53686">
    <property type="entry name" value="Tryptophan synthase beta subunit-like PLP-dependent enzymes"/>
    <property type="match status" value="1"/>
</dbReference>
<dbReference type="InterPro" id="IPR001763">
    <property type="entry name" value="Rhodanese-like_dom"/>
</dbReference>
<dbReference type="GO" id="GO:0030170">
    <property type="term" value="F:pyridoxal phosphate binding"/>
    <property type="evidence" value="ECO:0007669"/>
    <property type="project" value="InterPro"/>
</dbReference>
<comment type="function">
    <text evidence="12">Catalyzes the gamma-elimination of phosphate from L-phosphohomoserine and the beta-addition of water to produce L-threonine.</text>
</comment>
<evidence type="ECO:0000256" key="7">
    <source>
        <dbReference type="ARBA" id="ARBA00022697"/>
    </source>
</evidence>
<protein>
    <recommendedName>
        <fullName evidence="5 11">Threonine synthase</fullName>
        <ecNumber evidence="4 11">4.2.3.1</ecNumber>
    </recommendedName>
</protein>
<accession>A0A832ZXX9</accession>
<dbReference type="PROSITE" id="PS00165">
    <property type="entry name" value="DEHYDRATASE_SER_THR"/>
    <property type="match status" value="1"/>
</dbReference>
<evidence type="ECO:0000256" key="11">
    <source>
        <dbReference type="NCBIfam" id="TIGR00260"/>
    </source>
</evidence>
<dbReference type="InterPro" id="IPR001926">
    <property type="entry name" value="TrpB-like_PALP"/>
</dbReference>
<dbReference type="InterPro" id="IPR004450">
    <property type="entry name" value="Thr_synthase-like"/>
</dbReference>
<dbReference type="Proteomes" id="UP000623215">
    <property type="component" value="Unassembled WGS sequence"/>
</dbReference>
<dbReference type="GO" id="GO:0003941">
    <property type="term" value="F:L-serine ammonia-lyase activity"/>
    <property type="evidence" value="ECO:0007669"/>
    <property type="project" value="TreeGrafter"/>
</dbReference>
<dbReference type="PIRSF" id="PIRSF038945">
    <property type="entry name" value="Thr_synthase"/>
    <property type="match status" value="1"/>
</dbReference>
<dbReference type="PROSITE" id="PS50206">
    <property type="entry name" value="RHODANESE_3"/>
    <property type="match status" value="1"/>
</dbReference>
<dbReference type="NCBIfam" id="TIGR00260">
    <property type="entry name" value="thrC"/>
    <property type="match status" value="1"/>
</dbReference>
<dbReference type="NCBIfam" id="NF006050">
    <property type="entry name" value="PRK08197.1"/>
    <property type="match status" value="1"/>
</dbReference>
<comment type="cofactor">
    <cofactor evidence="1 12 13">
        <name>pyridoxal 5'-phosphate</name>
        <dbReference type="ChEBI" id="CHEBI:597326"/>
    </cofactor>
</comment>
<evidence type="ECO:0000256" key="1">
    <source>
        <dbReference type="ARBA" id="ARBA00001933"/>
    </source>
</evidence>
<evidence type="ECO:0000256" key="10">
    <source>
        <dbReference type="ARBA" id="ARBA00049144"/>
    </source>
</evidence>
<evidence type="ECO:0000256" key="9">
    <source>
        <dbReference type="ARBA" id="ARBA00023239"/>
    </source>
</evidence>